<keyword evidence="2" id="KW-1185">Reference proteome</keyword>
<dbReference type="EMBL" id="JAQQWL010000002">
    <property type="protein sequence ID" value="KAK8086840.1"/>
    <property type="molecule type" value="Genomic_DNA"/>
</dbReference>
<protein>
    <submittedName>
        <fullName evidence="1">Uncharacterized protein</fullName>
    </submittedName>
</protein>
<dbReference type="GeneID" id="92086286"/>
<sequence>MLWANPHRNAVLDNRVEITFLAGHGHRVREIVTGKNVTNELRGASKETSALPGRTFVVS</sequence>
<name>A0ABR1WUN4_9PEZI</name>
<dbReference type="Proteomes" id="UP001480595">
    <property type="component" value="Unassembled WGS sequence"/>
</dbReference>
<organism evidence="1 2">
    <name type="scientific">Apiospora phragmitis</name>
    <dbReference type="NCBI Taxonomy" id="2905665"/>
    <lineage>
        <taxon>Eukaryota</taxon>
        <taxon>Fungi</taxon>
        <taxon>Dikarya</taxon>
        <taxon>Ascomycota</taxon>
        <taxon>Pezizomycotina</taxon>
        <taxon>Sordariomycetes</taxon>
        <taxon>Xylariomycetidae</taxon>
        <taxon>Amphisphaeriales</taxon>
        <taxon>Apiosporaceae</taxon>
        <taxon>Apiospora</taxon>
    </lineage>
</organism>
<reference evidence="1 2" key="1">
    <citation type="submission" date="2023-01" db="EMBL/GenBank/DDBJ databases">
        <title>Analysis of 21 Apiospora genomes using comparative genomics revels a genus with tremendous synthesis potential of carbohydrate active enzymes and secondary metabolites.</title>
        <authorList>
            <person name="Sorensen T."/>
        </authorList>
    </citation>
    <scope>NUCLEOTIDE SEQUENCE [LARGE SCALE GENOMIC DNA]</scope>
    <source>
        <strain evidence="1 2">CBS 135458</strain>
    </source>
</reference>
<evidence type="ECO:0000313" key="1">
    <source>
        <dbReference type="EMBL" id="KAK8086840.1"/>
    </source>
</evidence>
<evidence type="ECO:0000313" key="2">
    <source>
        <dbReference type="Proteomes" id="UP001480595"/>
    </source>
</evidence>
<comment type="caution">
    <text evidence="1">The sequence shown here is derived from an EMBL/GenBank/DDBJ whole genome shotgun (WGS) entry which is preliminary data.</text>
</comment>
<dbReference type="RefSeq" id="XP_066721364.1">
    <property type="nucleotide sequence ID" value="XM_066853223.1"/>
</dbReference>
<gene>
    <name evidence="1" type="ORF">PG994_001814</name>
</gene>
<proteinExistence type="predicted"/>
<accession>A0ABR1WUN4</accession>